<keyword evidence="1" id="KW-0808">Transferase</keyword>
<dbReference type="Proteomes" id="UP000188605">
    <property type="component" value="Unassembled WGS sequence"/>
</dbReference>
<keyword evidence="2" id="KW-1185">Reference proteome</keyword>
<reference evidence="1" key="1">
    <citation type="submission" date="2016-08" db="EMBL/GenBank/DDBJ databases">
        <authorList>
            <person name="Ngugi D.K."/>
            <person name="Miyake S."/>
            <person name="Stingl U."/>
        </authorList>
    </citation>
    <scope>NUCLEOTIDE SEQUENCE</scope>
    <source>
        <strain evidence="1">SCG-B11WGA-EpuloA1</strain>
    </source>
</reference>
<comment type="caution">
    <text evidence="1">The sequence shown here is derived from an EMBL/GenBank/DDBJ whole genome shotgun (WGS) entry which is preliminary data.</text>
</comment>
<dbReference type="EMBL" id="LJDB01000050">
    <property type="protein sequence ID" value="ONI40525.1"/>
    <property type="molecule type" value="Genomic_DNA"/>
</dbReference>
<sequence length="345" mass="37525">MNLVGLYVLAFGLSFLIAFLSTPIAKKIAFKVGAIAQPRSRDMHEQPIPRMGGIAIFASFIFTLLILYKQFEFLHSKQILGIVIGGSLIVLLGFFDDICELNSKFKMTIQIIASIIVIRCGIRIDFIAIPFIEDLKFLSIFSIPVTILWIVGITNAVNLIDGLDGLAAGVSSIASICLMVLAIYSGHPIAVFLTVILTGATLGFLPYNFNPASIFMGDTGSTFLGFMLSIVSILGLLKTYTITAILVSVLVLGLPIFDTTFAIIRRLIAGKPIMSPDRGHLHHRLVDKGYSHKGAVVTLYGISGVFGLSGIGLLMHDTRIIAIVSVIVAILIYFNIKNNKHRQID</sequence>
<gene>
    <name evidence="1" type="ORF">AN396_05995</name>
</gene>
<name>A0ACC8XCS5_9FIRM</name>
<evidence type="ECO:0000313" key="2">
    <source>
        <dbReference type="Proteomes" id="UP000188605"/>
    </source>
</evidence>
<protein>
    <submittedName>
        <fullName evidence="1">Undecaprenyl-phosphate alpha-N-acetylglucosaminyl 1-phosphate transferase</fullName>
    </submittedName>
</protein>
<proteinExistence type="predicted"/>
<organism evidence="1 2">
    <name type="scientific">Candidatus Epulonipiscium fishelsonii</name>
    <dbReference type="NCBI Taxonomy" id="77094"/>
    <lineage>
        <taxon>Bacteria</taxon>
        <taxon>Bacillati</taxon>
        <taxon>Bacillota</taxon>
        <taxon>Clostridia</taxon>
        <taxon>Lachnospirales</taxon>
        <taxon>Lachnospiraceae</taxon>
        <taxon>Candidatus Epulonipiscium</taxon>
    </lineage>
</organism>
<accession>A0ACC8XCS5</accession>
<evidence type="ECO:0000313" key="1">
    <source>
        <dbReference type="EMBL" id="ONI40525.1"/>
    </source>
</evidence>